<dbReference type="EMBL" id="CAACYE010000005">
    <property type="protein sequence ID" value="VFA86172.1"/>
    <property type="molecule type" value="Genomic_DNA"/>
</dbReference>
<gene>
    <name evidence="2" type="ORF">NCTC1935_04022</name>
</gene>
<feature type="compositionally biased region" description="Basic and acidic residues" evidence="1">
    <location>
        <begin position="89"/>
        <end position="99"/>
    </location>
</feature>
<dbReference type="Gene3D" id="1.25.40.10">
    <property type="entry name" value="Tetratricopeptide repeat domain"/>
    <property type="match status" value="1"/>
</dbReference>
<reference evidence="2" key="1">
    <citation type="submission" date="2019-02" db="EMBL/GenBank/DDBJ databases">
        <authorList>
            <consortium name="Pathogen Informatics"/>
        </authorList>
    </citation>
    <scope>NUCLEOTIDE SEQUENCE</scope>
    <source>
        <strain evidence="2">3012STDY6733949</strain>
    </source>
</reference>
<protein>
    <submittedName>
        <fullName evidence="2">Uncharacterized protein</fullName>
    </submittedName>
</protein>
<proteinExistence type="predicted"/>
<feature type="region of interest" description="Disordered" evidence="1">
    <location>
        <begin position="87"/>
        <end position="106"/>
    </location>
</feature>
<dbReference type="InterPro" id="IPR011990">
    <property type="entry name" value="TPR-like_helical_dom_sf"/>
</dbReference>
<accession>A0A449GKG7</accession>
<name>A0A449GKG7_NOCFR</name>
<organism evidence="2">
    <name type="scientific">Nocardia farcinica</name>
    <dbReference type="NCBI Taxonomy" id="37329"/>
    <lineage>
        <taxon>Bacteria</taxon>
        <taxon>Bacillati</taxon>
        <taxon>Actinomycetota</taxon>
        <taxon>Actinomycetes</taxon>
        <taxon>Mycobacteriales</taxon>
        <taxon>Nocardiaceae</taxon>
        <taxon>Nocardia</taxon>
    </lineage>
</organism>
<evidence type="ECO:0000313" key="2">
    <source>
        <dbReference type="EMBL" id="VFA86172.1"/>
    </source>
</evidence>
<sequence>MVRGREWTGFEAAALQEAMRRSVREFAALLGVETTTVAHWRANLGAVTPRGRTQAILDTAYEQRATPADRSRFEQIVAEGENVWRARHGQAERQRERDATSPAVASDGIALDDPSELIRRMHRIESLHLDDTVLEAVDLALSNLLDRYEHEGPVRLLPGVHALRREVDRLVESCHKPAQLQRLYRISGQLAGILGYMSVNCGRFHHSELYGREALGLADFLGDIELKAWVRGTQSFCAYYKGDFRKAAALAAEGIALLPDGGQAIRLYTNGLARAFGKLGDVLGVERAIESAVALTSSVETPSGLTPAMSFDTYGDARWKANAATAYLSAGLYDKSLAYGRQVEVLVESSESAWSRALVRLDMATALVRRRPRDVERAVALGEEALEVSRARPIRSVWQRAHELGEAVTAVDRRRGRSYLEALREWPTGDTVAVTGGGSTTREI</sequence>
<evidence type="ECO:0000256" key="1">
    <source>
        <dbReference type="SAM" id="MobiDB-lite"/>
    </source>
</evidence>
<dbReference type="AlphaFoldDB" id="A0A449GKG7"/>